<dbReference type="EMBL" id="AAGW02052510">
    <property type="status" value="NOT_ANNOTATED_CDS"/>
    <property type="molecule type" value="Genomic_DNA"/>
</dbReference>
<feature type="compositionally biased region" description="Basic and acidic residues" evidence="1">
    <location>
        <begin position="61"/>
        <end position="107"/>
    </location>
</feature>
<gene>
    <name evidence="2" type="primary">MACROD2</name>
</gene>
<sequence length="209" mass="22981">MSEFFPVDDNNEEEDVDMKEDSDENGPEEKQGAEEMEEQSQEADAVNTTTVPSPASQEGVEVCKEQDSAKDENITKDNEITDHSVCDHEHPSGQENDSTKNEIKIETESQSSCMETEELSSNQEDATIVEQPEVIPLTDDQEEKGEKAPDEDTPRVAVKSETSGDTDNVTGPEGKVLRKLSPGKLCTRPLSECQLGLKEFSVPGINIFS</sequence>
<dbReference type="EMBL" id="AAGW02052514">
    <property type="status" value="NOT_ANNOTATED_CDS"/>
    <property type="molecule type" value="Genomic_DNA"/>
</dbReference>
<dbReference type="Bgee" id="ENSOCUG00000031537">
    <property type="expression patterns" value="Expressed in frontal cortex and 15 other cell types or tissues"/>
</dbReference>
<dbReference type="EMBL" id="AAGW02052511">
    <property type="status" value="NOT_ANNOTATED_CDS"/>
    <property type="molecule type" value="Genomic_DNA"/>
</dbReference>
<evidence type="ECO:0000256" key="1">
    <source>
        <dbReference type="SAM" id="MobiDB-lite"/>
    </source>
</evidence>
<keyword evidence="3" id="KW-1185">Reference proteome</keyword>
<protein>
    <submittedName>
        <fullName evidence="2">Mono-ADP ribosylhydrolase 2</fullName>
    </submittedName>
</protein>
<dbReference type="EMBL" id="AAGW02052509">
    <property type="status" value="NOT_ANNOTATED_CDS"/>
    <property type="molecule type" value="Genomic_DNA"/>
</dbReference>
<feature type="compositionally biased region" description="Polar residues" evidence="1">
    <location>
        <begin position="108"/>
        <end position="125"/>
    </location>
</feature>
<evidence type="ECO:0000313" key="3">
    <source>
        <dbReference type="Proteomes" id="UP000001811"/>
    </source>
</evidence>
<reference evidence="2" key="3">
    <citation type="submission" date="2025-09" db="UniProtKB">
        <authorList>
            <consortium name="Ensembl"/>
        </authorList>
    </citation>
    <scope>IDENTIFICATION</scope>
    <source>
        <strain evidence="2">Thorbecke</strain>
    </source>
</reference>
<organism evidence="2 3">
    <name type="scientific">Oryctolagus cuniculus</name>
    <name type="common">Rabbit</name>
    <dbReference type="NCBI Taxonomy" id="9986"/>
    <lineage>
        <taxon>Eukaryota</taxon>
        <taxon>Metazoa</taxon>
        <taxon>Chordata</taxon>
        <taxon>Craniata</taxon>
        <taxon>Vertebrata</taxon>
        <taxon>Euteleostomi</taxon>
        <taxon>Mammalia</taxon>
        <taxon>Eutheria</taxon>
        <taxon>Euarchontoglires</taxon>
        <taxon>Glires</taxon>
        <taxon>Lagomorpha</taxon>
        <taxon>Leporidae</taxon>
        <taxon>Oryctolagus</taxon>
    </lineage>
</organism>
<proteinExistence type="predicted"/>
<feature type="compositionally biased region" description="Acidic residues" evidence="1">
    <location>
        <begin position="9"/>
        <end position="26"/>
    </location>
</feature>
<dbReference type="EMBL" id="AAGW02052506">
    <property type="status" value="NOT_ANNOTATED_CDS"/>
    <property type="molecule type" value="Genomic_DNA"/>
</dbReference>
<dbReference type="EMBL" id="AAGW02052515">
    <property type="status" value="NOT_ANNOTATED_CDS"/>
    <property type="molecule type" value="Genomic_DNA"/>
</dbReference>
<dbReference type="Ensembl" id="ENSOCUT00000052475.1">
    <property type="protein sequence ID" value="ENSOCUP00000030924.1"/>
    <property type="gene ID" value="ENSOCUG00000031537.1"/>
</dbReference>
<feature type="compositionally biased region" description="Polar residues" evidence="1">
    <location>
        <begin position="46"/>
        <end position="56"/>
    </location>
</feature>
<reference evidence="2" key="2">
    <citation type="submission" date="2025-08" db="UniProtKB">
        <authorList>
            <consortium name="Ensembl"/>
        </authorList>
    </citation>
    <scope>IDENTIFICATION</scope>
    <source>
        <strain evidence="2">Thorbecke</strain>
    </source>
</reference>
<reference evidence="2 3" key="1">
    <citation type="journal article" date="2011" name="Nature">
        <title>A high-resolution map of human evolutionary constraint using 29 mammals.</title>
        <authorList>
            <person name="Lindblad-Toh K."/>
            <person name="Garber M."/>
            <person name="Zuk O."/>
            <person name="Lin M.F."/>
            <person name="Parker B.J."/>
            <person name="Washietl S."/>
            <person name="Kheradpour P."/>
            <person name="Ernst J."/>
            <person name="Jordan G."/>
            <person name="Mauceli E."/>
            <person name="Ward L.D."/>
            <person name="Lowe C.B."/>
            <person name="Holloway A.K."/>
            <person name="Clamp M."/>
            <person name="Gnerre S."/>
            <person name="Alfoldi J."/>
            <person name="Beal K."/>
            <person name="Chang J."/>
            <person name="Clawson H."/>
            <person name="Cuff J."/>
            <person name="Di Palma F."/>
            <person name="Fitzgerald S."/>
            <person name="Flicek P."/>
            <person name="Guttman M."/>
            <person name="Hubisz M.J."/>
            <person name="Jaffe D.B."/>
            <person name="Jungreis I."/>
            <person name="Kent W.J."/>
            <person name="Kostka D."/>
            <person name="Lara M."/>
            <person name="Martins A.L."/>
            <person name="Massingham T."/>
            <person name="Moltke I."/>
            <person name="Raney B.J."/>
            <person name="Rasmussen M.D."/>
            <person name="Robinson J."/>
            <person name="Stark A."/>
            <person name="Vilella A.J."/>
            <person name="Wen J."/>
            <person name="Xie X."/>
            <person name="Zody M.C."/>
            <person name="Baldwin J."/>
            <person name="Bloom T."/>
            <person name="Chin C.W."/>
            <person name="Heiman D."/>
            <person name="Nicol R."/>
            <person name="Nusbaum C."/>
            <person name="Young S."/>
            <person name="Wilkinson J."/>
            <person name="Worley K.C."/>
            <person name="Kovar C.L."/>
            <person name="Muzny D.M."/>
            <person name="Gibbs R.A."/>
            <person name="Cree A."/>
            <person name="Dihn H.H."/>
            <person name="Fowler G."/>
            <person name="Jhangiani S."/>
            <person name="Joshi V."/>
            <person name="Lee S."/>
            <person name="Lewis L.R."/>
            <person name="Nazareth L.V."/>
            <person name="Okwuonu G."/>
            <person name="Santibanez J."/>
            <person name="Warren W.C."/>
            <person name="Mardis E.R."/>
            <person name="Weinstock G.M."/>
            <person name="Wilson R.K."/>
            <person name="Delehaunty K."/>
            <person name="Dooling D."/>
            <person name="Fronik C."/>
            <person name="Fulton L."/>
            <person name="Fulton B."/>
            <person name="Graves T."/>
            <person name="Minx P."/>
            <person name="Sodergren E."/>
            <person name="Birney E."/>
            <person name="Margulies E.H."/>
            <person name="Herrero J."/>
            <person name="Green E.D."/>
            <person name="Haussler D."/>
            <person name="Siepel A."/>
            <person name="Goldman N."/>
            <person name="Pollard K.S."/>
            <person name="Pedersen J.S."/>
            <person name="Lander E.S."/>
            <person name="Kellis M."/>
        </authorList>
    </citation>
    <scope>NUCLEOTIDE SEQUENCE [LARGE SCALE GENOMIC DNA]</scope>
    <source>
        <strain evidence="2 3">Thorbecke inbred</strain>
    </source>
</reference>
<name>A0A5F9CBT9_RABIT</name>
<feature type="region of interest" description="Disordered" evidence="1">
    <location>
        <begin position="1"/>
        <end position="179"/>
    </location>
</feature>
<dbReference type="EMBL" id="AAGW02052513">
    <property type="status" value="NOT_ANNOTATED_CDS"/>
    <property type="molecule type" value="Genomic_DNA"/>
</dbReference>
<dbReference type="EMBL" id="AAGW02052507">
    <property type="status" value="NOT_ANNOTATED_CDS"/>
    <property type="molecule type" value="Genomic_DNA"/>
</dbReference>
<evidence type="ECO:0000313" key="2">
    <source>
        <dbReference type="Ensembl" id="ENSOCUP00000030924.1"/>
    </source>
</evidence>
<feature type="compositionally biased region" description="Basic and acidic residues" evidence="1">
    <location>
        <begin position="144"/>
        <end position="154"/>
    </location>
</feature>
<dbReference type="EMBL" id="AAGW02052512">
    <property type="status" value="NOT_ANNOTATED_CDS"/>
    <property type="molecule type" value="Genomic_DNA"/>
</dbReference>
<dbReference type="AlphaFoldDB" id="A0A5F9CBT9"/>
<accession>A0A5F9CBT9</accession>
<dbReference type="Proteomes" id="UP000001811">
    <property type="component" value="Chromosome 4"/>
</dbReference>
<feature type="compositionally biased region" description="Polar residues" evidence="1">
    <location>
        <begin position="160"/>
        <end position="169"/>
    </location>
</feature>
<dbReference type="EMBL" id="AAGW02052508">
    <property type="status" value="NOT_ANNOTATED_CDS"/>
    <property type="molecule type" value="Genomic_DNA"/>
</dbReference>
<dbReference type="GeneTree" id="ENSGT00940000157404"/>